<reference evidence="5 6" key="1">
    <citation type="submission" date="2019-11" db="EMBL/GenBank/DDBJ databases">
        <title>Whole-genome sequence of the anaerobic purple sulfur bacterium Allochromatium palmeri DSM 15591.</title>
        <authorList>
            <person name="Kyndt J.A."/>
            <person name="Meyer T.E."/>
        </authorList>
    </citation>
    <scope>NUCLEOTIDE SEQUENCE [LARGE SCALE GENOMIC DNA]</scope>
    <source>
        <strain evidence="5 6">DSM 15591</strain>
    </source>
</reference>
<dbReference type="PROSITE" id="PS00636">
    <property type="entry name" value="DNAJ_1"/>
    <property type="match status" value="1"/>
</dbReference>
<name>A0A6N8EHT5_9GAMM</name>
<evidence type="ECO:0000256" key="3">
    <source>
        <dbReference type="ARBA" id="ARBA00023186"/>
    </source>
</evidence>
<comment type="caution">
    <text evidence="5">The sequence shown here is derived from an EMBL/GenBank/DDBJ whole genome shotgun (WGS) entry which is preliminary data.</text>
</comment>
<dbReference type="OrthoDB" id="9779889at2"/>
<sequence length="315" mass="34529">MEFKDYYAVLGLERTVAQDEIKRAYRKLARKYHPDVSKEPDAEARFKEVAEAYEALKDVEKRAAYDEVGNRYKGGQDFNPPSGWNRGFEFSGGPEGDGHDFDHSDFFESLFGYQAAGGRGARGRGQRAGEDHHAKVQIDLQDAYRGGRRSISLRVPRIDASGQATIEERHLEVNIPKGIRDGQHLRLAGQGGPGQGDGPAGDLYLEIELAPHPIFRLDGRDVYLDLPVAPWEAALGASVTVQTPDGSVQLRVPPGSSPGRTLRLKGQGLPSVPPGDLYAVLSIRLPPADTPTAQDAYRRMAEAFGDFQPRPVLEA</sequence>
<dbReference type="FunFam" id="2.60.260.20:FF:000008">
    <property type="entry name" value="Curved DNA-binding protein"/>
    <property type="match status" value="1"/>
</dbReference>
<dbReference type="GO" id="GO:0042026">
    <property type="term" value="P:protein refolding"/>
    <property type="evidence" value="ECO:0007669"/>
    <property type="project" value="TreeGrafter"/>
</dbReference>
<dbReference type="GO" id="GO:0003677">
    <property type="term" value="F:DNA binding"/>
    <property type="evidence" value="ECO:0007669"/>
    <property type="project" value="UniProtKB-KW"/>
</dbReference>
<dbReference type="Gene3D" id="2.60.260.20">
    <property type="entry name" value="Urease metallochaperone UreE, N-terminal domain"/>
    <property type="match status" value="2"/>
</dbReference>
<dbReference type="InterPro" id="IPR001623">
    <property type="entry name" value="DnaJ_domain"/>
</dbReference>
<dbReference type="SMART" id="SM00271">
    <property type="entry name" value="DnaJ"/>
    <property type="match status" value="1"/>
</dbReference>
<dbReference type="SUPFAM" id="SSF49493">
    <property type="entry name" value="HSP40/DnaJ peptide-binding domain"/>
    <property type="match status" value="2"/>
</dbReference>
<evidence type="ECO:0000256" key="1">
    <source>
        <dbReference type="ARBA" id="ARBA00022490"/>
    </source>
</evidence>
<dbReference type="AlphaFoldDB" id="A0A6N8EHT5"/>
<proteinExistence type="predicted"/>
<keyword evidence="2" id="KW-0238">DNA-binding</keyword>
<gene>
    <name evidence="5" type="ORF">GJ668_19375</name>
</gene>
<dbReference type="EMBL" id="WNKT01000096">
    <property type="protein sequence ID" value="MTW23190.1"/>
    <property type="molecule type" value="Genomic_DNA"/>
</dbReference>
<organism evidence="5 6">
    <name type="scientific">Allochromatium palmeri</name>
    <dbReference type="NCBI Taxonomy" id="231048"/>
    <lineage>
        <taxon>Bacteria</taxon>
        <taxon>Pseudomonadati</taxon>
        <taxon>Pseudomonadota</taxon>
        <taxon>Gammaproteobacteria</taxon>
        <taxon>Chromatiales</taxon>
        <taxon>Chromatiaceae</taxon>
        <taxon>Allochromatium</taxon>
    </lineage>
</organism>
<dbReference type="PANTHER" id="PTHR43096">
    <property type="entry name" value="DNAJ HOMOLOG 1, MITOCHONDRIAL-RELATED"/>
    <property type="match status" value="1"/>
</dbReference>
<dbReference type="Pfam" id="PF00226">
    <property type="entry name" value="DnaJ"/>
    <property type="match status" value="1"/>
</dbReference>
<feature type="domain" description="J" evidence="4">
    <location>
        <begin position="5"/>
        <end position="69"/>
    </location>
</feature>
<dbReference type="InterPro" id="IPR002939">
    <property type="entry name" value="DnaJ_C"/>
</dbReference>
<evidence type="ECO:0000259" key="4">
    <source>
        <dbReference type="PROSITE" id="PS50076"/>
    </source>
</evidence>
<protein>
    <submittedName>
        <fullName evidence="5">DnaJ domain-containing protein</fullName>
    </submittedName>
</protein>
<dbReference type="PROSITE" id="PS50076">
    <property type="entry name" value="DNAJ_2"/>
    <property type="match status" value="1"/>
</dbReference>
<keyword evidence="6" id="KW-1185">Reference proteome</keyword>
<evidence type="ECO:0000313" key="5">
    <source>
        <dbReference type="EMBL" id="MTW23190.1"/>
    </source>
</evidence>
<keyword evidence="3" id="KW-0143">Chaperone</keyword>
<dbReference type="Gene3D" id="1.10.287.110">
    <property type="entry name" value="DnaJ domain"/>
    <property type="match status" value="1"/>
</dbReference>
<dbReference type="FunFam" id="2.60.260.20:FF:000013">
    <property type="entry name" value="DnaJ subfamily B member 11"/>
    <property type="match status" value="1"/>
</dbReference>
<dbReference type="GO" id="GO:0005737">
    <property type="term" value="C:cytoplasm"/>
    <property type="evidence" value="ECO:0007669"/>
    <property type="project" value="TreeGrafter"/>
</dbReference>
<dbReference type="CDD" id="cd06257">
    <property type="entry name" value="DnaJ"/>
    <property type="match status" value="1"/>
</dbReference>
<keyword evidence="1" id="KW-0963">Cytoplasm</keyword>
<dbReference type="Proteomes" id="UP000434044">
    <property type="component" value="Unassembled WGS sequence"/>
</dbReference>
<evidence type="ECO:0000313" key="6">
    <source>
        <dbReference type="Proteomes" id="UP000434044"/>
    </source>
</evidence>
<accession>A0A6N8EHT5</accession>
<dbReference type="GO" id="GO:0051082">
    <property type="term" value="F:unfolded protein binding"/>
    <property type="evidence" value="ECO:0007669"/>
    <property type="project" value="InterPro"/>
</dbReference>
<evidence type="ECO:0000256" key="2">
    <source>
        <dbReference type="ARBA" id="ARBA00023125"/>
    </source>
</evidence>
<dbReference type="InterPro" id="IPR036869">
    <property type="entry name" value="J_dom_sf"/>
</dbReference>
<dbReference type="InterPro" id="IPR018253">
    <property type="entry name" value="DnaJ_domain_CS"/>
</dbReference>
<dbReference type="PRINTS" id="PR00625">
    <property type="entry name" value="JDOMAIN"/>
</dbReference>
<dbReference type="PANTHER" id="PTHR43096:SF52">
    <property type="entry name" value="DNAJ HOMOLOG 1, MITOCHONDRIAL-RELATED"/>
    <property type="match status" value="1"/>
</dbReference>
<dbReference type="CDD" id="cd10747">
    <property type="entry name" value="DnaJ_C"/>
    <property type="match status" value="1"/>
</dbReference>
<dbReference type="RefSeq" id="WP_155451725.1">
    <property type="nucleotide sequence ID" value="NZ_WNKT01000096.1"/>
</dbReference>
<dbReference type="SUPFAM" id="SSF46565">
    <property type="entry name" value="Chaperone J-domain"/>
    <property type="match status" value="1"/>
</dbReference>
<dbReference type="InterPro" id="IPR008971">
    <property type="entry name" value="HSP40/DnaJ_pept-bd"/>
</dbReference>
<dbReference type="Pfam" id="PF01556">
    <property type="entry name" value="DnaJ_C"/>
    <property type="match status" value="1"/>
</dbReference>